<accession>A0A1I2PCZ4</accession>
<name>A0A1I2PCZ4_9CLOT</name>
<keyword evidence="2" id="KW-1185">Reference proteome</keyword>
<proteinExistence type="predicted"/>
<dbReference type="GeneID" id="90544170"/>
<dbReference type="OrthoDB" id="1933178at2"/>
<evidence type="ECO:0000313" key="2">
    <source>
        <dbReference type="Proteomes" id="UP000182135"/>
    </source>
</evidence>
<protein>
    <submittedName>
        <fullName evidence="1">Uncharacterized protein</fullName>
    </submittedName>
</protein>
<dbReference type="EMBL" id="FOOE01000028">
    <property type="protein sequence ID" value="SFG13380.1"/>
    <property type="molecule type" value="Genomic_DNA"/>
</dbReference>
<dbReference type="AlphaFoldDB" id="A0A1I2PCZ4"/>
<dbReference type="RefSeq" id="WP_027639638.1">
    <property type="nucleotide sequence ID" value="NZ_BAAACD010000036.1"/>
</dbReference>
<organism evidence="1 2">
    <name type="scientific">Clostridium cadaveris</name>
    <dbReference type="NCBI Taxonomy" id="1529"/>
    <lineage>
        <taxon>Bacteria</taxon>
        <taxon>Bacillati</taxon>
        <taxon>Bacillota</taxon>
        <taxon>Clostridia</taxon>
        <taxon>Eubacteriales</taxon>
        <taxon>Clostridiaceae</taxon>
        <taxon>Clostridium</taxon>
    </lineage>
</organism>
<sequence length="208" mass="24306">MIDTNKMISLNPEELLKELYGEELRTKKDVLQYIEMAKILKKTEGVPDSLKEGTYKLISDSIDNMHGKVKPNTIMFLKNQLKTDLGKLVKGKEEFEESSFIKFFKRAYPEGKRTKSFTYVIQDNSMILDEQIWTTLTYINRESMRGQLFLSAQEKKEIIEMIGKLMDKGNIKYVNQVKSMDKLLRKLNIKIVEGDNGFEIEEMKNSKR</sequence>
<gene>
    <name evidence="1" type="ORF">SAMN04487885_1283</name>
</gene>
<dbReference type="STRING" id="1529.SAMN04487885_1283"/>
<evidence type="ECO:0000313" key="1">
    <source>
        <dbReference type="EMBL" id="SFG13380.1"/>
    </source>
</evidence>
<dbReference type="eggNOG" id="ENOG5033YBT">
    <property type="taxonomic scope" value="Bacteria"/>
</dbReference>
<reference evidence="1 2" key="1">
    <citation type="submission" date="2016-10" db="EMBL/GenBank/DDBJ databases">
        <authorList>
            <person name="de Groot N.N."/>
        </authorList>
    </citation>
    <scope>NUCLEOTIDE SEQUENCE [LARGE SCALE GENOMIC DNA]</scope>
    <source>
        <strain evidence="1 2">NLAE-zl-G419</strain>
    </source>
</reference>
<dbReference type="Proteomes" id="UP000182135">
    <property type="component" value="Unassembled WGS sequence"/>
</dbReference>